<dbReference type="EMBL" id="WHUT02000012">
    <property type="protein sequence ID" value="NUB46112.1"/>
    <property type="molecule type" value="Genomic_DNA"/>
</dbReference>
<evidence type="ECO:0000256" key="2">
    <source>
        <dbReference type="ARBA" id="ARBA00022801"/>
    </source>
</evidence>
<accession>A0A8X8H4B6</accession>
<dbReference type="PRINTS" id="PR00793">
    <property type="entry name" value="PROAMNOPTASE"/>
</dbReference>
<dbReference type="PANTHER" id="PTHR43798:SF33">
    <property type="entry name" value="HYDROLASE, PUTATIVE (AFU_ORTHOLOGUE AFUA_2G14860)-RELATED"/>
    <property type="match status" value="1"/>
</dbReference>
<evidence type="ECO:0000313" key="5">
    <source>
        <dbReference type="Proteomes" id="UP000484076"/>
    </source>
</evidence>
<dbReference type="InterPro" id="IPR029058">
    <property type="entry name" value="AB_hydrolase_fold"/>
</dbReference>
<dbReference type="InterPro" id="IPR050266">
    <property type="entry name" value="AB_hydrolase_sf"/>
</dbReference>
<keyword evidence="5" id="KW-1185">Reference proteome</keyword>
<evidence type="ECO:0000313" key="4">
    <source>
        <dbReference type="EMBL" id="NUB46112.1"/>
    </source>
</evidence>
<dbReference type="Proteomes" id="UP000484076">
    <property type="component" value="Unassembled WGS sequence"/>
</dbReference>
<dbReference type="GO" id="GO:0016020">
    <property type="term" value="C:membrane"/>
    <property type="evidence" value="ECO:0007669"/>
    <property type="project" value="TreeGrafter"/>
</dbReference>
<dbReference type="Pfam" id="PF00561">
    <property type="entry name" value="Abhydrolase_1"/>
    <property type="match status" value="1"/>
</dbReference>
<organism evidence="4 5">
    <name type="scientific">Fertoeibacter niger</name>
    <dbReference type="NCBI Taxonomy" id="2656921"/>
    <lineage>
        <taxon>Bacteria</taxon>
        <taxon>Pseudomonadati</taxon>
        <taxon>Pseudomonadota</taxon>
        <taxon>Alphaproteobacteria</taxon>
        <taxon>Rhodobacterales</taxon>
        <taxon>Paracoccaceae</taxon>
        <taxon>Fertoeibacter</taxon>
    </lineage>
</organism>
<gene>
    <name evidence="4" type="ORF">GEU84_017090</name>
</gene>
<dbReference type="InterPro" id="IPR000073">
    <property type="entry name" value="AB_hydrolase_1"/>
</dbReference>
<evidence type="ECO:0000256" key="1">
    <source>
        <dbReference type="ARBA" id="ARBA00010088"/>
    </source>
</evidence>
<name>A0A8X8H4B6_9RHOB</name>
<comment type="similarity">
    <text evidence="1">Belongs to the peptidase S33 family.</text>
</comment>
<evidence type="ECO:0000259" key="3">
    <source>
        <dbReference type="Pfam" id="PF00561"/>
    </source>
</evidence>
<dbReference type="AlphaFoldDB" id="A0A8X8H4B6"/>
<reference evidence="4" key="1">
    <citation type="submission" date="2020-05" db="EMBL/GenBank/DDBJ databases">
        <title>Fertoebacter nigrum gen. nov., sp. nov., a new member of the family Rhodobacteraceae.</title>
        <authorList>
            <person name="Szuroczki S."/>
            <person name="Abbaszade G."/>
            <person name="Buni D."/>
            <person name="Schumann P."/>
            <person name="Toth E."/>
        </authorList>
    </citation>
    <scope>NUCLEOTIDE SEQUENCE</scope>
    <source>
        <strain evidence="4">RG-N-1a</strain>
    </source>
</reference>
<comment type="caution">
    <text evidence="4">The sequence shown here is derived from an EMBL/GenBank/DDBJ whole genome shotgun (WGS) entry which is preliminary data.</text>
</comment>
<dbReference type="GO" id="GO:0006508">
    <property type="term" value="P:proteolysis"/>
    <property type="evidence" value="ECO:0007669"/>
    <property type="project" value="InterPro"/>
</dbReference>
<sequence length="309" mass="34534">MIIQSMDVTHPVLLFLHGGPGMPEFFLNTTHPAGLERDFTVVWWDQRGAGLSYDPDIPPDSMTVAQMIADTVAVTQYLLGRFGQEKVYLLGHSWGSFLGLQVAAAAPELFHAYIGMGQVSFQLRSEVAAHRIMTDQYRARGDENMVRRLEAAPVSMAQGLSAAYLHLRDDAMHGLGVGTTRDMASVISGVFVQVWQCRAYTLREKIGIWQGMRWSRNLLWEDFIATDLSTRVRALAVPMYFFTGRHDLTANHNLAAEFFDRIDAPVKGFYTFENSAHSPVFEEPARAREILRTDVLAGKTSLADPRPGN</sequence>
<dbReference type="RefSeq" id="WP_174539949.1">
    <property type="nucleotide sequence ID" value="NZ_WHUT02000012.1"/>
</dbReference>
<keyword evidence="2 4" id="KW-0378">Hydrolase</keyword>
<feature type="domain" description="AB hydrolase-1" evidence="3">
    <location>
        <begin position="11"/>
        <end position="284"/>
    </location>
</feature>
<protein>
    <submittedName>
        <fullName evidence="4">Alpha/beta hydrolase</fullName>
    </submittedName>
</protein>
<dbReference type="InterPro" id="IPR002410">
    <property type="entry name" value="Peptidase_S33"/>
</dbReference>
<proteinExistence type="inferred from homology"/>
<dbReference type="PANTHER" id="PTHR43798">
    <property type="entry name" value="MONOACYLGLYCEROL LIPASE"/>
    <property type="match status" value="1"/>
</dbReference>
<dbReference type="GO" id="GO:0008233">
    <property type="term" value="F:peptidase activity"/>
    <property type="evidence" value="ECO:0007669"/>
    <property type="project" value="InterPro"/>
</dbReference>
<dbReference type="Gene3D" id="3.40.50.1820">
    <property type="entry name" value="alpha/beta hydrolase"/>
    <property type="match status" value="1"/>
</dbReference>
<dbReference type="SUPFAM" id="SSF53474">
    <property type="entry name" value="alpha/beta-Hydrolases"/>
    <property type="match status" value="1"/>
</dbReference>